<dbReference type="EMBL" id="MU857827">
    <property type="protein sequence ID" value="KAK4243359.1"/>
    <property type="molecule type" value="Genomic_DNA"/>
</dbReference>
<dbReference type="SUPFAM" id="SSF56112">
    <property type="entry name" value="Protein kinase-like (PK-like)"/>
    <property type="match status" value="1"/>
</dbReference>
<dbReference type="PROSITE" id="PS50011">
    <property type="entry name" value="PROTEIN_KINASE_DOM"/>
    <property type="match status" value="1"/>
</dbReference>
<proteinExistence type="predicted"/>
<evidence type="ECO:0000313" key="3">
    <source>
        <dbReference type="EMBL" id="KAK4243359.1"/>
    </source>
</evidence>
<dbReference type="InterPro" id="IPR011009">
    <property type="entry name" value="Kinase-like_dom_sf"/>
</dbReference>
<sequence length="743" mass="81850">MDLTSEVFASILSPVTAFLPPRSTSQVSEPAIASTTATATRLTPWQTSPLNPQSRLDSLDPLPNPLPRTSTPQCTCTSTTTTTATTTTTPPCRGMGTNRSTRTCTGTGTDTDRAGASGTCTTRSNTCAGIVVAACTHSWQIDAVDGRGRLFAATPRFALGRPPLRVAVCLPPIEAFPRALRAVVRPERALLCHGGRGTPGAAMGKVADLEVGRWLGRVLHAFAHSQDSNISNGEEEGHWWWDLPFGSVIAVNFGGGGVAEGRREEEEEQEEAEAEHEVCLVPGAGYAVEQGMIGVERLKGMWAGEVAAEAWEGLRVVEWERLQFTRQVHDVISLVGLNDDEKGGETVAAFKSVLQEQKYMYNELKMLLLLREHPNAVSRPFGVVTKKGRFGNRRGVCGFLLEWFPLGSLRETLLSIDYDKAVPMAQRVRWARQVTEAMIHVNGHGKAGFYPDLKPDNVMLRENATTGLLDAVLIDMEQRGGWYSWSPPEVAYVEYLETLVDEPGLEEGSLREETLQLLRAYYSDPEWKPAAASRRYDNAIGGFSSPWQALLRQREAGGKGKDILERAQVFMLGKLLWSIFEGQPLVRCGIDHEVLRDPYPDYELRSSGKVKAFPEFKRTPDALRRLIRACTAGAPEWADSQQRLPGVVLQGGKLYPARSDASSYTAGDTLDAARAFWTREVELARRFVQEAIDARSQSTKDRDKTAPHSAVSLLEQAQSRPLLSEVLRELDQIEHQLVSKLLL</sequence>
<dbReference type="PANTHER" id="PTHR44329:SF289">
    <property type="entry name" value="SERINE_THREONINE-PROTEIN KINASE VIK"/>
    <property type="match status" value="1"/>
</dbReference>
<accession>A0AAN7CJT3</accession>
<protein>
    <recommendedName>
        <fullName evidence="2">Protein kinase domain-containing protein</fullName>
    </recommendedName>
</protein>
<evidence type="ECO:0000259" key="2">
    <source>
        <dbReference type="PROSITE" id="PS50011"/>
    </source>
</evidence>
<comment type="caution">
    <text evidence="3">The sequence shown here is derived from an EMBL/GenBank/DDBJ whole genome shotgun (WGS) entry which is preliminary data.</text>
</comment>
<keyword evidence="4" id="KW-1185">Reference proteome</keyword>
<feature type="compositionally biased region" description="Low complexity" evidence="1">
    <location>
        <begin position="54"/>
        <end position="94"/>
    </location>
</feature>
<organism evidence="3 4">
    <name type="scientific">Corynascus novoguineensis</name>
    <dbReference type="NCBI Taxonomy" id="1126955"/>
    <lineage>
        <taxon>Eukaryota</taxon>
        <taxon>Fungi</taxon>
        <taxon>Dikarya</taxon>
        <taxon>Ascomycota</taxon>
        <taxon>Pezizomycotina</taxon>
        <taxon>Sordariomycetes</taxon>
        <taxon>Sordariomycetidae</taxon>
        <taxon>Sordariales</taxon>
        <taxon>Chaetomiaceae</taxon>
        <taxon>Corynascus</taxon>
    </lineage>
</organism>
<reference evidence="3" key="1">
    <citation type="journal article" date="2023" name="Mol. Phylogenet. Evol.">
        <title>Genome-scale phylogeny and comparative genomics of the fungal order Sordariales.</title>
        <authorList>
            <person name="Hensen N."/>
            <person name="Bonometti L."/>
            <person name="Westerberg I."/>
            <person name="Brannstrom I.O."/>
            <person name="Guillou S."/>
            <person name="Cros-Aarteil S."/>
            <person name="Calhoun S."/>
            <person name="Haridas S."/>
            <person name="Kuo A."/>
            <person name="Mondo S."/>
            <person name="Pangilinan J."/>
            <person name="Riley R."/>
            <person name="LaButti K."/>
            <person name="Andreopoulos B."/>
            <person name="Lipzen A."/>
            <person name="Chen C."/>
            <person name="Yan M."/>
            <person name="Daum C."/>
            <person name="Ng V."/>
            <person name="Clum A."/>
            <person name="Steindorff A."/>
            <person name="Ohm R.A."/>
            <person name="Martin F."/>
            <person name="Silar P."/>
            <person name="Natvig D.O."/>
            <person name="Lalanne C."/>
            <person name="Gautier V."/>
            <person name="Ament-Velasquez S.L."/>
            <person name="Kruys A."/>
            <person name="Hutchinson M.I."/>
            <person name="Powell A.J."/>
            <person name="Barry K."/>
            <person name="Miller A.N."/>
            <person name="Grigoriev I.V."/>
            <person name="Debuchy R."/>
            <person name="Gladieux P."/>
            <person name="Hiltunen Thoren M."/>
            <person name="Johannesson H."/>
        </authorList>
    </citation>
    <scope>NUCLEOTIDE SEQUENCE</scope>
    <source>
        <strain evidence="3">CBS 359.72</strain>
    </source>
</reference>
<dbReference type="Gene3D" id="1.10.510.10">
    <property type="entry name" value="Transferase(Phosphotransferase) domain 1"/>
    <property type="match status" value="1"/>
</dbReference>
<name>A0AAN7CJT3_9PEZI</name>
<dbReference type="GO" id="GO:0005524">
    <property type="term" value="F:ATP binding"/>
    <property type="evidence" value="ECO:0007669"/>
    <property type="project" value="InterPro"/>
</dbReference>
<dbReference type="AlphaFoldDB" id="A0AAN7CJT3"/>
<feature type="region of interest" description="Disordered" evidence="1">
    <location>
        <begin position="29"/>
        <end position="94"/>
    </location>
</feature>
<reference evidence="3" key="2">
    <citation type="submission" date="2023-05" db="EMBL/GenBank/DDBJ databases">
        <authorList>
            <consortium name="Lawrence Berkeley National Laboratory"/>
            <person name="Steindorff A."/>
            <person name="Hensen N."/>
            <person name="Bonometti L."/>
            <person name="Westerberg I."/>
            <person name="Brannstrom I.O."/>
            <person name="Guillou S."/>
            <person name="Cros-Aarteil S."/>
            <person name="Calhoun S."/>
            <person name="Haridas S."/>
            <person name="Kuo A."/>
            <person name="Mondo S."/>
            <person name="Pangilinan J."/>
            <person name="Riley R."/>
            <person name="Labutti K."/>
            <person name="Andreopoulos B."/>
            <person name="Lipzen A."/>
            <person name="Chen C."/>
            <person name="Yanf M."/>
            <person name="Daum C."/>
            <person name="Ng V."/>
            <person name="Clum A."/>
            <person name="Ohm R."/>
            <person name="Martin F."/>
            <person name="Silar P."/>
            <person name="Natvig D."/>
            <person name="Lalanne C."/>
            <person name="Gautier V."/>
            <person name="Ament-Velasquez S.L."/>
            <person name="Kruys A."/>
            <person name="Hutchinson M.I."/>
            <person name="Powell A.J."/>
            <person name="Barry K."/>
            <person name="Miller A.N."/>
            <person name="Grigoriev I.V."/>
            <person name="Debuchy R."/>
            <person name="Gladieux P."/>
            <person name="Thoren M.H."/>
            <person name="Johannesson H."/>
        </authorList>
    </citation>
    <scope>NUCLEOTIDE SEQUENCE</scope>
    <source>
        <strain evidence="3">CBS 359.72</strain>
    </source>
</reference>
<dbReference type="Proteomes" id="UP001303647">
    <property type="component" value="Unassembled WGS sequence"/>
</dbReference>
<dbReference type="GO" id="GO:0004674">
    <property type="term" value="F:protein serine/threonine kinase activity"/>
    <property type="evidence" value="ECO:0007669"/>
    <property type="project" value="TreeGrafter"/>
</dbReference>
<dbReference type="InterPro" id="IPR051681">
    <property type="entry name" value="Ser/Thr_Kinases-Pseudokinases"/>
</dbReference>
<gene>
    <name evidence="3" type="ORF">C7999DRAFT_18277</name>
</gene>
<dbReference type="InterPro" id="IPR000719">
    <property type="entry name" value="Prot_kinase_dom"/>
</dbReference>
<evidence type="ECO:0000256" key="1">
    <source>
        <dbReference type="SAM" id="MobiDB-lite"/>
    </source>
</evidence>
<dbReference type="PANTHER" id="PTHR44329">
    <property type="entry name" value="SERINE/THREONINE-PROTEIN KINASE TNNI3K-RELATED"/>
    <property type="match status" value="1"/>
</dbReference>
<feature type="domain" description="Protein kinase" evidence="2">
    <location>
        <begin position="311"/>
        <end position="738"/>
    </location>
</feature>
<evidence type="ECO:0000313" key="4">
    <source>
        <dbReference type="Proteomes" id="UP001303647"/>
    </source>
</evidence>
<feature type="compositionally biased region" description="Polar residues" evidence="1">
    <location>
        <begin position="29"/>
        <end position="53"/>
    </location>
</feature>